<protein>
    <submittedName>
        <fullName evidence="1">Uncharacterized protein</fullName>
    </submittedName>
</protein>
<organism evidence="1">
    <name type="scientific">Gallibacterium anatis</name>
    <dbReference type="NCBI Taxonomy" id="750"/>
    <lineage>
        <taxon>Bacteria</taxon>
        <taxon>Pseudomonadati</taxon>
        <taxon>Pseudomonadota</taxon>
        <taxon>Gammaproteobacteria</taxon>
        <taxon>Pasteurellales</taxon>
        <taxon>Pasteurellaceae</taxon>
        <taxon>Gallibacterium</taxon>
    </lineage>
</organism>
<comment type="caution">
    <text evidence="1">The sequence shown here is derived from an EMBL/GenBank/DDBJ whole genome shotgun (WGS) entry which is preliminary data.</text>
</comment>
<proteinExistence type="predicted"/>
<gene>
    <name evidence="1" type="ORF">INT80_02320</name>
</gene>
<dbReference type="AlphaFoldDB" id="A0A930Y4U0"/>
<reference evidence="1" key="1">
    <citation type="submission" date="2020-11" db="EMBL/GenBank/DDBJ databases">
        <title>Gallibacterium anatis 1637, full genome, WGS.</title>
        <authorList>
            <person name="Laishevtcev A.I."/>
            <person name="Yakimova E.A."/>
            <person name="Petkovich D."/>
            <person name="Stepanova T.V."/>
            <person name="Kalendr R.S."/>
            <person name="Rubalsky E.O."/>
            <person name="Zulkarneev E.R."/>
            <person name="Aleshkin A.V."/>
        </authorList>
    </citation>
    <scope>NUCLEOTIDE SEQUENCE</scope>
    <source>
        <strain evidence="1">1637</strain>
    </source>
</reference>
<dbReference type="EMBL" id="JADION010000004">
    <property type="protein sequence ID" value="MBF4102276.1"/>
    <property type="molecule type" value="Genomic_DNA"/>
</dbReference>
<sequence>MVFWVWYPPYSSFWKEDIWIHKDNNTAPTGDIVRECYNQSLAPFETKIVGGLEIPANSEDKIKAYDIDGSCLYQKGFRFNASYKYCYRFGNTCKQWNKYRN</sequence>
<accession>A0A930Y4U0</accession>
<evidence type="ECO:0000313" key="1">
    <source>
        <dbReference type="EMBL" id="MBF4102276.1"/>
    </source>
</evidence>
<name>A0A930Y4U0_9PAST</name>